<feature type="domain" description="RNA polymerase Rpb2" evidence="7">
    <location>
        <begin position="151"/>
        <end position="235"/>
    </location>
</feature>
<dbReference type="FunFam" id="3.90.1100.10:FF:000002">
    <property type="entry name" value="DNA-directed RNA polymerase subunit beta"/>
    <property type="match status" value="1"/>
</dbReference>
<keyword evidence="5" id="KW-0804">Transcription</keyword>
<dbReference type="PANTHER" id="PTHR20856">
    <property type="entry name" value="DNA-DIRECTED RNA POLYMERASE I SUBUNIT 2"/>
    <property type="match status" value="1"/>
</dbReference>
<dbReference type="Pfam" id="PF04563">
    <property type="entry name" value="RNA_pol_Rpb2_1"/>
    <property type="match status" value="1"/>
</dbReference>
<proteinExistence type="inferred from homology"/>
<dbReference type="InterPro" id="IPR007644">
    <property type="entry name" value="RNA_pol_bsu_protrusion"/>
</dbReference>
<keyword evidence="3 10" id="KW-0808">Transferase</keyword>
<feature type="domain" description="RNA polymerase beta subunit protrusion" evidence="8">
    <location>
        <begin position="27"/>
        <end position="499"/>
    </location>
</feature>
<dbReference type="Pfam" id="PF04561">
    <property type="entry name" value="RNA_pol_Rpb2_2"/>
    <property type="match status" value="2"/>
</dbReference>
<dbReference type="Gene3D" id="3.90.1100.10">
    <property type="match status" value="2"/>
</dbReference>
<dbReference type="InterPro" id="IPR015712">
    <property type="entry name" value="DNA-dir_RNA_pol_su2"/>
</dbReference>
<evidence type="ECO:0000256" key="6">
    <source>
        <dbReference type="RuleBase" id="RU000434"/>
    </source>
</evidence>
<keyword evidence="4 10" id="KW-0548">Nucleotidyltransferase</keyword>
<protein>
    <recommendedName>
        <fullName evidence="1">DNA-directed RNA polymerase</fullName>
        <ecNumber evidence="1">2.7.7.6</ecNumber>
    </recommendedName>
</protein>
<dbReference type="Proteomes" id="UP000254079">
    <property type="component" value="Unassembled WGS sequence"/>
</dbReference>
<dbReference type="InterPro" id="IPR037034">
    <property type="entry name" value="RNA_pol_Rpb2_2_sf"/>
</dbReference>
<dbReference type="GO" id="GO:0003677">
    <property type="term" value="F:DNA binding"/>
    <property type="evidence" value="ECO:0007669"/>
    <property type="project" value="InterPro"/>
</dbReference>
<feature type="domain" description="RNA polymerase Rpb2" evidence="7">
    <location>
        <begin position="345"/>
        <end position="454"/>
    </location>
</feature>
<dbReference type="InterPro" id="IPR007645">
    <property type="entry name" value="RNA_pol_Rpb2_3"/>
</dbReference>
<evidence type="ECO:0000259" key="9">
    <source>
        <dbReference type="Pfam" id="PF04565"/>
    </source>
</evidence>
<evidence type="ECO:0000256" key="5">
    <source>
        <dbReference type="ARBA" id="ARBA00023163"/>
    </source>
</evidence>
<dbReference type="EC" id="2.7.7.6" evidence="1"/>
<gene>
    <name evidence="10" type="primary">rpoB_1</name>
    <name evidence="10" type="ORF">NCTC8622_01628</name>
</gene>
<evidence type="ECO:0000313" key="11">
    <source>
        <dbReference type="Proteomes" id="UP000254079"/>
    </source>
</evidence>
<dbReference type="InterPro" id="IPR007642">
    <property type="entry name" value="RNA_pol_Rpb2_2"/>
</dbReference>
<dbReference type="GO" id="GO:0006351">
    <property type="term" value="P:DNA-templated transcription"/>
    <property type="evidence" value="ECO:0007669"/>
    <property type="project" value="InterPro"/>
</dbReference>
<dbReference type="FunFam" id="3.90.1110.10:FF:000001">
    <property type="entry name" value="DNA-directed RNA polymerase subunit beta"/>
    <property type="match status" value="1"/>
</dbReference>
<evidence type="ECO:0000259" key="7">
    <source>
        <dbReference type="Pfam" id="PF04561"/>
    </source>
</evidence>
<accession>A0A376TZ99</accession>
<reference evidence="10 11" key="1">
    <citation type="submission" date="2018-06" db="EMBL/GenBank/DDBJ databases">
        <authorList>
            <consortium name="Pathogen Informatics"/>
            <person name="Doyle S."/>
        </authorList>
    </citation>
    <scope>NUCLEOTIDE SEQUENCE [LARGE SCALE GENOMIC DNA]</scope>
    <source>
        <strain evidence="10 11">NCTC8622</strain>
    </source>
</reference>
<dbReference type="SUPFAM" id="SSF64484">
    <property type="entry name" value="beta and beta-prime subunits of DNA dependent RNA-polymerase"/>
    <property type="match status" value="1"/>
</dbReference>
<evidence type="ECO:0000313" key="10">
    <source>
        <dbReference type="EMBL" id="STI82634.1"/>
    </source>
</evidence>
<dbReference type="Pfam" id="PF04565">
    <property type="entry name" value="RNA_pol_Rpb2_3"/>
    <property type="match status" value="1"/>
</dbReference>
<dbReference type="GO" id="GO:0032549">
    <property type="term" value="F:ribonucleoside binding"/>
    <property type="evidence" value="ECO:0007669"/>
    <property type="project" value="InterPro"/>
</dbReference>
<evidence type="ECO:0000259" key="8">
    <source>
        <dbReference type="Pfam" id="PF04563"/>
    </source>
</evidence>
<dbReference type="EMBL" id="UGCP01000002">
    <property type="protein sequence ID" value="STI82634.1"/>
    <property type="molecule type" value="Genomic_DNA"/>
</dbReference>
<dbReference type="Gene3D" id="3.90.1110.10">
    <property type="entry name" value="RNA polymerase Rpb2, domain 2"/>
    <property type="match status" value="2"/>
</dbReference>
<evidence type="ECO:0000256" key="4">
    <source>
        <dbReference type="ARBA" id="ARBA00022695"/>
    </source>
</evidence>
<keyword evidence="2 10" id="KW-0240">DNA-directed RNA polymerase</keyword>
<feature type="domain" description="RNA polymerase Rpb2" evidence="9">
    <location>
        <begin position="513"/>
        <end position="580"/>
    </location>
</feature>
<name>A0A376TZ99_ECOLX</name>
<evidence type="ECO:0000256" key="2">
    <source>
        <dbReference type="ARBA" id="ARBA00022478"/>
    </source>
</evidence>
<organism evidence="10 11">
    <name type="scientific">Escherichia coli</name>
    <dbReference type="NCBI Taxonomy" id="562"/>
    <lineage>
        <taxon>Bacteria</taxon>
        <taxon>Pseudomonadati</taxon>
        <taxon>Pseudomonadota</taxon>
        <taxon>Gammaproteobacteria</taxon>
        <taxon>Enterobacterales</taxon>
        <taxon>Enterobacteriaceae</taxon>
        <taxon>Escherichia</taxon>
    </lineage>
</organism>
<evidence type="ECO:0000256" key="1">
    <source>
        <dbReference type="ARBA" id="ARBA00012418"/>
    </source>
</evidence>
<dbReference type="GO" id="GO:0000428">
    <property type="term" value="C:DNA-directed RNA polymerase complex"/>
    <property type="evidence" value="ECO:0007669"/>
    <property type="project" value="UniProtKB-KW"/>
</dbReference>
<dbReference type="AlphaFoldDB" id="A0A376TZ99"/>
<dbReference type="FunFam" id="3.90.1110.10:FF:000004">
    <property type="entry name" value="DNA-directed RNA polymerase subunit beta"/>
    <property type="match status" value="1"/>
</dbReference>
<comment type="similarity">
    <text evidence="6">Belongs to the RNA polymerase beta chain family.</text>
</comment>
<sequence>MVYSYTEKKRIRKDFGKRPQVLDVPYLLSIQLDSFQKFIEQDPEGQYGLEAAFRSVFPIQSYSGNSELQYVSYRLGEPVFDVQECQIRGVTYSAPLRVKLRLVIYEREAPEGTVKDIKEQEVYMGEIPLMTDNGTFVINGTERVIVSQLHRSPGVFFDSDKGKTHSSGKVLYNARIIPYRGSWLDFEFDPKDNLFVRIDRRRKLPATIILRALNYTTEQILDLFFEKVIFEIRDNKLQMELVPERLRGETASFDIEANGKVYVEKGRRITARHIRQLEKDDVKLIEVPVEYIAGKVVAKDYIDESTGELICAANMELSLDLLAKLSQSGHKRIETLFTNDLDHGPYISETLRVDPTNDRLSALVEIYRMMRPGEPPTREAAESLFENLFFSEDRYDLSAVGRMKFNRSLLREEIEGSGILSKDDIIDVMKKLIDIRNGKGEVDDIDHLGNRRIRSVGEMAENQFRVGLVRVERAVKERLSLGDLDTLMPQDMINAKPISAAVKEFFGSSQLSQFMDQNNPLSEITHKRRISALGPGGLTRERAGFEVRDVHPTHYGRVCPIETPEGPNIGLINSLSVYAQTNEYGFLEIRIVK</sequence>
<evidence type="ECO:0000256" key="3">
    <source>
        <dbReference type="ARBA" id="ARBA00022679"/>
    </source>
</evidence>
<dbReference type="GO" id="GO:0003899">
    <property type="term" value="F:DNA-directed RNA polymerase activity"/>
    <property type="evidence" value="ECO:0007669"/>
    <property type="project" value="UniProtKB-EC"/>
</dbReference>